<feature type="transmembrane region" description="Helical" evidence="1">
    <location>
        <begin position="375"/>
        <end position="397"/>
    </location>
</feature>
<keyword evidence="1" id="KW-0812">Transmembrane</keyword>
<dbReference type="Proteomes" id="UP000886043">
    <property type="component" value="Unassembled WGS sequence"/>
</dbReference>
<feature type="transmembrane region" description="Helical" evidence="1">
    <location>
        <begin position="429"/>
        <end position="452"/>
    </location>
</feature>
<dbReference type="EMBL" id="DRMH01000114">
    <property type="protein sequence ID" value="HFC98490.1"/>
    <property type="molecule type" value="Genomic_DNA"/>
</dbReference>
<reference evidence="3" key="1">
    <citation type="journal article" date="2020" name="mSystems">
        <title>Genome- and Community-Level Interaction Insights into Carbon Utilization and Element Cycling Functions of Hydrothermarchaeota in Hydrothermal Sediment.</title>
        <authorList>
            <person name="Zhou Z."/>
            <person name="Liu Y."/>
            <person name="Xu W."/>
            <person name="Pan J."/>
            <person name="Luo Z.H."/>
            <person name="Li M."/>
        </authorList>
    </citation>
    <scope>NUCLEOTIDE SEQUENCE [LARGE SCALE GENOMIC DNA]</scope>
    <source>
        <strain evidence="3">HyVt-483</strain>
    </source>
</reference>
<comment type="caution">
    <text evidence="3">The sequence shown here is derived from an EMBL/GenBank/DDBJ whole genome shotgun (WGS) entry which is preliminary data.</text>
</comment>
<feature type="transmembrane region" description="Helical" evidence="1">
    <location>
        <begin position="69"/>
        <end position="89"/>
    </location>
</feature>
<evidence type="ECO:0000259" key="2">
    <source>
        <dbReference type="Pfam" id="PF07916"/>
    </source>
</evidence>
<proteinExistence type="predicted"/>
<keyword evidence="1" id="KW-1133">Transmembrane helix</keyword>
<dbReference type="InterPro" id="IPR012931">
    <property type="entry name" value="TraG_N_Proteobacteria"/>
</dbReference>
<feature type="transmembrane region" description="Helical" evidence="1">
    <location>
        <begin position="350"/>
        <end position="369"/>
    </location>
</feature>
<gene>
    <name evidence="3" type="ORF">ENJ40_08560</name>
</gene>
<evidence type="ECO:0000256" key="1">
    <source>
        <dbReference type="SAM" id="Phobius"/>
    </source>
</evidence>
<protein>
    <submittedName>
        <fullName evidence="3">Conjugal transfer protein TraG</fullName>
    </submittedName>
</protein>
<feature type="domain" description="TraG N-terminal Proteobacteria" evidence="2">
    <location>
        <begin position="10"/>
        <end position="472"/>
    </location>
</feature>
<dbReference type="Pfam" id="PF07916">
    <property type="entry name" value="TraG_N"/>
    <property type="match status" value="1"/>
</dbReference>
<evidence type="ECO:0000313" key="3">
    <source>
        <dbReference type="EMBL" id="HFC98490.1"/>
    </source>
</evidence>
<keyword evidence="1" id="KW-0472">Membrane</keyword>
<dbReference type="AlphaFoldDB" id="A0A7C3CH22"/>
<accession>A0A7C3CH22</accession>
<name>A0A7C3CH22_9BACT</name>
<organism evidence="3">
    <name type="scientific">Thermosulfurimonas dismutans</name>
    <dbReference type="NCBI Taxonomy" id="999894"/>
    <lineage>
        <taxon>Bacteria</taxon>
        <taxon>Pseudomonadati</taxon>
        <taxon>Thermodesulfobacteriota</taxon>
        <taxon>Thermodesulfobacteria</taxon>
        <taxon>Thermodesulfobacteriales</taxon>
        <taxon>Thermodesulfobacteriaceae</taxon>
        <taxon>Thermosulfurimonas</taxon>
    </lineage>
</organism>
<feature type="transmembrane region" description="Helical" evidence="1">
    <location>
        <begin position="35"/>
        <end position="57"/>
    </location>
</feature>
<sequence>MPLDFSITVHGEFETMRQVLTYLSTIINSSAYKGLITTLFILVFTLMLMSGMLEVLFGNFRTFDSWVKAFFTGVFIYAIFLSGAARVTVYDDITGRSHTQGNIPPGIALMMWFPNRIATGIEDLVRSYLAPSLPLSPFAYEIGVDMMRELYTGKLATALSTIIHPEVWRSAGNYMEDCVALLAAREGSYAAKLYSGTSPYQDWARAQNGFFYTYTSLNATGNPLPEGTPDENVSCTEAWNRLNAYFRSDAWRDVVDFYCKLERLGGDAVALSACRDIITETVSRFVLGGYAMSAEEIAKNVFAGTVFYNFISSLDSSIAVGRVAAYTRAQAELSGRGIVAQDWIPIMKTVFFILACALIPLVFLFIATGTGGVKYLLGLFVWWMIWCGVDVVVYCLWISRADQMYEAIEAGAKLGLDGLQSLWFLSSKALALLGSMRSLGFLIAGTMTYALFRFGGSALAHMATILGGTVSASAPKVAGYVTPEEQAWSQTYEALAKYNRQLAEYRAYRTPDFFRMVAEGQALRSMGEVKGAHEFAERVGGGSPVSPGTMDLYSRAVAGGLIKTTASGLAAGEFSLSAWRGYYGLQFGKDVLTSAEIRRMARVKGMSAYDFLTAVAQGRAGAEVAEAVRWDGWRRFFSGASGDDIAGFLSGKTLPSTPIERKLSEWTGLPTYVFSDLKVKDFAIDPRTGKPIFTFTGSLDRNDLLDLAGYMRRKGYENLAAGFERIAETQGSMKVSEFAIGPNGELLHLVGDAGGETRFYDLYHGKEIFSDEAYREGKKALSAKNERDREILEWLRAQAEKKGWIEGVKELDYYLTHPNEAGFFRWTTTKDGELATLEVKRGDRFEALDFRALKRGREDLNVDREHADRTKELYISYGGHTYRLKNAIFDRQGHRITVEGVDSAGNRVRVSGMIDSQLSGDGHDWRSSIVLTGVEKEIVDAGGYGRLKAGEDFAGKAPISSLLVRDRDRAARYIRDTVHNEADAQALARKFTEELGIVKAKSDSALAGKLEGALELGFKWDKFIKAGIGGTAKLEKINRDMTTVDLVEAYAYDILRSDLLSAEEKAEALLRLRNIVYESMATEKVGRGFAVDATVGPESGLSTHLCKSHYSLSSNKIESWA</sequence>